<dbReference type="AlphaFoldDB" id="A0A9P5YQB5"/>
<gene>
    <name evidence="1" type="ORF">BDN70DRAFT_968516</name>
</gene>
<dbReference type="Proteomes" id="UP000807469">
    <property type="component" value="Unassembled WGS sequence"/>
</dbReference>
<evidence type="ECO:0000313" key="2">
    <source>
        <dbReference type="Proteomes" id="UP000807469"/>
    </source>
</evidence>
<dbReference type="OrthoDB" id="4062651at2759"/>
<name>A0A9P5YQB5_9AGAR</name>
<dbReference type="SUPFAM" id="SSF56112">
    <property type="entry name" value="Protein kinase-like (PK-like)"/>
    <property type="match status" value="1"/>
</dbReference>
<protein>
    <submittedName>
        <fullName evidence="1">Uncharacterized protein</fullName>
    </submittedName>
</protein>
<dbReference type="InterPro" id="IPR011009">
    <property type="entry name" value="Kinase-like_dom_sf"/>
</dbReference>
<sequence length="435" mass="48780">MLAPFVPSVSPKNQADARTIAWSRLGCTGSIPITLYHSVFRRFMDDCKLCPAHPTDNAFALDLSVGMSRTFADGEARATESRDIFQRNGIYLSKSTINSKGAECITDVDIQVNGNRIVILTVRNELCGSDSEPYGESILSYMHSTWPATERSTMFNFPCLIITLFGAHISFSGAVWTDRPQCQILSTLPLFYHQTDQDMHIALARRLGALRKAINSLTQCYLSASPSALPLNYPKDYSDPCFPDQHQYQSLDSDMPSVVRYHYLRWHHSNKLVFVATIVDTGEEICVKFVHQYSRTVHKKCASMGIAPRLRGFENIGGGWKMVVMACLLLNGTSPFSAELDDKSLVFIKIFGKRANLVHEDVREKNVLVRANGDASYVLIDFDWAGIVGEARYPINVPKGKDLWRPDDAVDGELIMPEHDIVMLDHLCSMHPHGW</sequence>
<accession>A0A9P5YQB5</accession>
<keyword evidence="2" id="KW-1185">Reference proteome</keyword>
<organism evidence="1 2">
    <name type="scientific">Pholiota conissans</name>
    <dbReference type="NCBI Taxonomy" id="109636"/>
    <lineage>
        <taxon>Eukaryota</taxon>
        <taxon>Fungi</taxon>
        <taxon>Dikarya</taxon>
        <taxon>Basidiomycota</taxon>
        <taxon>Agaricomycotina</taxon>
        <taxon>Agaricomycetes</taxon>
        <taxon>Agaricomycetidae</taxon>
        <taxon>Agaricales</taxon>
        <taxon>Agaricineae</taxon>
        <taxon>Strophariaceae</taxon>
        <taxon>Pholiota</taxon>
    </lineage>
</organism>
<comment type="caution">
    <text evidence="1">The sequence shown here is derived from an EMBL/GenBank/DDBJ whole genome shotgun (WGS) entry which is preliminary data.</text>
</comment>
<evidence type="ECO:0000313" key="1">
    <source>
        <dbReference type="EMBL" id="KAF9472724.1"/>
    </source>
</evidence>
<proteinExistence type="predicted"/>
<dbReference type="EMBL" id="MU155504">
    <property type="protein sequence ID" value="KAF9472724.1"/>
    <property type="molecule type" value="Genomic_DNA"/>
</dbReference>
<reference evidence="1" key="1">
    <citation type="submission" date="2020-11" db="EMBL/GenBank/DDBJ databases">
        <authorList>
            <consortium name="DOE Joint Genome Institute"/>
            <person name="Ahrendt S."/>
            <person name="Riley R."/>
            <person name="Andreopoulos W."/>
            <person name="Labutti K."/>
            <person name="Pangilinan J."/>
            <person name="Ruiz-Duenas F.J."/>
            <person name="Barrasa J.M."/>
            <person name="Sanchez-Garcia M."/>
            <person name="Camarero S."/>
            <person name="Miyauchi S."/>
            <person name="Serrano A."/>
            <person name="Linde D."/>
            <person name="Babiker R."/>
            <person name="Drula E."/>
            <person name="Ayuso-Fernandez I."/>
            <person name="Pacheco R."/>
            <person name="Padilla G."/>
            <person name="Ferreira P."/>
            <person name="Barriuso J."/>
            <person name="Kellner H."/>
            <person name="Castanera R."/>
            <person name="Alfaro M."/>
            <person name="Ramirez L."/>
            <person name="Pisabarro A.G."/>
            <person name="Kuo A."/>
            <person name="Tritt A."/>
            <person name="Lipzen A."/>
            <person name="He G."/>
            <person name="Yan M."/>
            <person name="Ng V."/>
            <person name="Cullen D."/>
            <person name="Martin F."/>
            <person name="Rosso M.-N."/>
            <person name="Henrissat B."/>
            <person name="Hibbett D."/>
            <person name="Martinez A.T."/>
            <person name="Grigoriev I.V."/>
        </authorList>
    </citation>
    <scope>NUCLEOTIDE SEQUENCE</scope>
    <source>
        <strain evidence="1">CIRM-BRFM 674</strain>
    </source>
</reference>